<dbReference type="SUPFAM" id="SSF46894">
    <property type="entry name" value="C-terminal effector domain of the bipartite response regulators"/>
    <property type="match status" value="1"/>
</dbReference>
<dbReference type="InterPro" id="IPR016032">
    <property type="entry name" value="Sig_transdc_resp-reg_C-effctor"/>
</dbReference>
<accession>A0ABP6QJQ2</accession>
<sequence length="832" mass="87731">MSALLDALAQRGAVLAGPVGVGKSRLAAEAVRTLDRRRWHVVRAWATDNATDLPFGAFAHLLPPALPEDCVNPLGWATGAVLAGAAGKRVALWLDDAHLLDGGSAVLVHRLVDTHEVPAVVTVRSGRSVPEPIVALWKNDLLPRFDLGMLPAADTAEIVRAALGGPVEHATLARLHAVSQGNALYLHELVLGALAADRLQCRAGVWRLTGPPPLSARLAELVEARIGTLERAEEEALELIALGRPLDLDLLISMVGAPVVEELEARRLIKLADDGRIYLGHPLYGEAVVERCPTLRRQRHFTRLAEAVERSGAARGDEAMRLATWRLESGRRPDPEPLIGAAALALGGHDVTLADRLARAAIAAGGGAPASFLLAQILFWAERYDEVPAVLDDCGDLPGVALFRAMSATFSSGGGSAELWDLAPDVPQVWARRAWCLAYGGSAEEALALAGRVLADPLPDPDAATWALVARAWGLGLLGRCAEAAGEAERAAAEVRLWGDTTAAQLPQLLITRIAARSRLGDLDAMAADLAELTGLIGVESGWTGVAIVAHSFRARLLRLRGRITEALDVCRATVADPSVNRSAGPVALAELAHCAALAGEPGLAREALARAEAHRLPVVDVLHLSIDLARPWVSAAEGDLDAARAEALSAAESFARGGLAGPALSAFHDLLRLGVRDDRLAGLAAGHDGELAAVLGAHAAARDGAELAAAADGFERLGMLLHAAEVQVQAAEEWRLAGESRRAAFCAARAWRLAGRCQGAASPALRRLRAPELTRRELQIAHLAAEPSSSRDISERLTLSVRTVDNHLHAVYAKLGVTGREELSALFGDSE</sequence>
<evidence type="ECO:0000256" key="2">
    <source>
        <dbReference type="ARBA" id="ARBA00023125"/>
    </source>
</evidence>
<dbReference type="PANTHER" id="PTHR44688:SF16">
    <property type="entry name" value="DNA-BINDING TRANSCRIPTIONAL ACTIVATOR DEVR_DOSR"/>
    <property type="match status" value="1"/>
</dbReference>
<comment type="caution">
    <text evidence="5">The sequence shown here is derived from an EMBL/GenBank/DDBJ whole genome shotgun (WGS) entry which is preliminary data.</text>
</comment>
<dbReference type="SMART" id="SM00421">
    <property type="entry name" value="HTH_LUXR"/>
    <property type="match status" value="1"/>
</dbReference>
<name>A0ABP6QJQ2_9ACTN</name>
<dbReference type="EMBL" id="BAAAUV010000022">
    <property type="protein sequence ID" value="GAA3231752.1"/>
    <property type="molecule type" value="Genomic_DNA"/>
</dbReference>
<dbReference type="CDD" id="cd06170">
    <property type="entry name" value="LuxR_C_like"/>
    <property type="match status" value="1"/>
</dbReference>
<feature type="domain" description="HTH luxR-type" evidence="4">
    <location>
        <begin position="767"/>
        <end position="832"/>
    </location>
</feature>
<dbReference type="SUPFAM" id="SSF48452">
    <property type="entry name" value="TPR-like"/>
    <property type="match status" value="1"/>
</dbReference>
<evidence type="ECO:0000256" key="3">
    <source>
        <dbReference type="ARBA" id="ARBA00023163"/>
    </source>
</evidence>
<dbReference type="Proteomes" id="UP001501237">
    <property type="component" value="Unassembled WGS sequence"/>
</dbReference>
<dbReference type="InterPro" id="IPR041664">
    <property type="entry name" value="AAA_16"/>
</dbReference>
<dbReference type="Pfam" id="PF13191">
    <property type="entry name" value="AAA_16"/>
    <property type="match status" value="1"/>
</dbReference>
<evidence type="ECO:0000313" key="5">
    <source>
        <dbReference type="EMBL" id="GAA3231752.1"/>
    </source>
</evidence>
<dbReference type="InterPro" id="IPR011990">
    <property type="entry name" value="TPR-like_helical_dom_sf"/>
</dbReference>
<keyword evidence="2" id="KW-0238">DNA-binding</keyword>
<dbReference type="Pfam" id="PF00196">
    <property type="entry name" value="GerE"/>
    <property type="match status" value="1"/>
</dbReference>
<dbReference type="PROSITE" id="PS50043">
    <property type="entry name" value="HTH_LUXR_2"/>
    <property type="match status" value="1"/>
</dbReference>
<keyword evidence="6" id="KW-1185">Reference proteome</keyword>
<dbReference type="InterPro" id="IPR000792">
    <property type="entry name" value="Tscrpt_reg_LuxR_C"/>
</dbReference>
<organism evidence="5 6">
    <name type="scientific">Actinocorallia longicatena</name>
    <dbReference type="NCBI Taxonomy" id="111803"/>
    <lineage>
        <taxon>Bacteria</taxon>
        <taxon>Bacillati</taxon>
        <taxon>Actinomycetota</taxon>
        <taxon>Actinomycetes</taxon>
        <taxon>Streptosporangiales</taxon>
        <taxon>Thermomonosporaceae</taxon>
        <taxon>Actinocorallia</taxon>
    </lineage>
</organism>
<dbReference type="PANTHER" id="PTHR44688">
    <property type="entry name" value="DNA-BINDING TRANSCRIPTIONAL ACTIVATOR DEVR_DOSR"/>
    <property type="match status" value="1"/>
</dbReference>
<evidence type="ECO:0000256" key="1">
    <source>
        <dbReference type="ARBA" id="ARBA00023015"/>
    </source>
</evidence>
<reference evidence="6" key="1">
    <citation type="journal article" date="2019" name="Int. J. Syst. Evol. Microbiol.">
        <title>The Global Catalogue of Microorganisms (GCM) 10K type strain sequencing project: providing services to taxonomists for standard genome sequencing and annotation.</title>
        <authorList>
            <consortium name="The Broad Institute Genomics Platform"/>
            <consortium name="The Broad Institute Genome Sequencing Center for Infectious Disease"/>
            <person name="Wu L."/>
            <person name="Ma J."/>
        </authorList>
    </citation>
    <scope>NUCLEOTIDE SEQUENCE [LARGE SCALE GENOMIC DNA]</scope>
    <source>
        <strain evidence="6">JCM 9377</strain>
    </source>
</reference>
<keyword evidence="1" id="KW-0805">Transcription regulation</keyword>
<dbReference type="Gene3D" id="1.10.10.10">
    <property type="entry name" value="Winged helix-like DNA-binding domain superfamily/Winged helix DNA-binding domain"/>
    <property type="match status" value="1"/>
</dbReference>
<protein>
    <submittedName>
        <fullName evidence="5">LuxR family transcriptional regulator</fullName>
    </submittedName>
</protein>
<evidence type="ECO:0000313" key="6">
    <source>
        <dbReference type="Proteomes" id="UP001501237"/>
    </source>
</evidence>
<proteinExistence type="predicted"/>
<evidence type="ECO:0000259" key="4">
    <source>
        <dbReference type="PROSITE" id="PS50043"/>
    </source>
</evidence>
<gene>
    <name evidence="5" type="ORF">GCM10010468_63060</name>
</gene>
<dbReference type="PRINTS" id="PR00038">
    <property type="entry name" value="HTHLUXR"/>
</dbReference>
<dbReference type="InterPro" id="IPR027417">
    <property type="entry name" value="P-loop_NTPase"/>
</dbReference>
<keyword evidence="3" id="KW-0804">Transcription</keyword>
<dbReference type="Gene3D" id="1.25.40.10">
    <property type="entry name" value="Tetratricopeptide repeat domain"/>
    <property type="match status" value="1"/>
</dbReference>
<dbReference type="SUPFAM" id="SSF52540">
    <property type="entry name" value="P-loop containing nucleoside triphosphate hydrolases"/>
    <property type="match status" value="1"/>
</dbReference>
<dbReference type="InterPro" id="IPR036388">
    <property type="entry name" value="WH-like_DNA-bd_sf"/>
</dbReference>